<protein>
    <submittedName>
        <fullName evidence="1">Uncharacterized protein</fullName>
    </submittedName>
</protein>
<organism evidence="1 2">
    <name type="scientific">Roridomyces roridus</name>
    <dbReference type="NCBI Taxonomy" id="1738132"/>
    <lineage>
        <taxon>Eukaryota</taxon>
        <taxon>Fungi</taxon>
        <taxon>Dikarya</taxon>
        <taxon>Basidiomycota</taxon>
        <taxon>Agaricomycotina</taxon>
        <taxon>Agaricomycetes</taxon>
        <taxon>Agaricomycetidae</taxon>
        <taxon>Agaricales</taxon>
        <taxon>Marasmiineae</taxon>
        <taxon>Mycenaceae</taxon>
        <taxon>Roridomyces</taxon>
    </lineage>
</organism>
<evidence type="ECO:0000313" key="2">
    <source>
        <dbReference type="Proteomes" id="UP001221142"/>
    </source>
</evidence>
<comment type="caution">
    <text evidence="1">The sequence shown here is derived from an EMBL/GenBank/DDBJ whole genome shotgun (WGS) entry which is preliminary data.</text>
</comment>
<dbReference type="AlphaFoldDB" id="A0AAD7FMH2"/>
<accession>A0AAD7FMH2</accession>
<keyword evidence="2" id="KW-1185">Reference proteome</keyword>
<dbReference type="Proteomes" id="UP001221142">
    <property type="component" value="Unassembled WGS sequence"/>
</dbReference>
<reference evidence="1" key="1">
    <citation type="submission" date="2023-03" db="EMBL/GenBank/DDBJ databases">
        <title>Massive genome expansion in bonnet fungi (Mycena s.s.) driven by repeated elements and novel gene families across ecological guilds.</title>
        <authorList>
            <consortium name="Lawrence Berkeley National Laboratory"/>
            <person name="Harder C.B."/>
            <person name="Miyauchi S."/>
            <person name="Viragh M."/>
            <person name="Kuo A."/>
            <person name="Thoen E."/>
            <person name="Andreopoulos B."/>
            <person name="Lu D."/>
            <person name="Skrede I."/>
            <person name="Drula E."/>
            <person name="Henrissat B."/>
            <person name="Morin E."/>
            <person name="Kohler A."/>
            <person name="Barry K."/>
            <person name="LaButti K."/>
            <person name="Morin E."/>
            <person name="Salamov A."/>
            <person name="Lipzen A."/>
            <person name="Mereny Z."/>
            <person name="Hegedus B."/>
            <person name="Baldrian P."/>
            <person name="Stursova M."/>
            <person name="Weitz H."/>
            <person name="Taylor A."/>
            <person name="Grigoriev I.V."/>
            <person name="Nagy L.G."/>
            <person name="Martin F."/>
            <person name="Kauserud H."/>
        </authorList>
    </citation>
    <scope>NUCLEOTIDE SEQUENCE</scope>
    <source>
        <strain evidence="1">9284</strain>
    </source>
</reference>
<dbReference type="EMBL" id="JARKIF010000008">
    <property type="protein sequence ID" value="KAJ7632361.1"/>
    <property type="molecule type" value="Genomic_DNA"/>
</dbReference>
<evidence type="ECO:0000313" key="1">
    <source>
        <dbReference type="EMBL" id="KAJ7632361.1"/>
    </source>
</evidence>
<name>A0AAD7FMH2_9AGAR</name>
<proteinExistence type="predicted"/>
<gene>
    <name evidence="1" type="ORF">FB45DRAFT_500659</name>
</gene>
<sequence>MLPEEGGRPRTLRRFSVNRDCGVEIDVSRVTEGGGGCITATHPSRGSEWRVFNYRTTVPFHHSQVVPLARGSRSNHPAWRTQYGFAEPLDHVQPFNFSVAALSQVSRSHDALCFESSDSSLATPPSNPVFCLPSRHFRSHATVQAHWPFFFPDSAGAFTADRGKNPKQDIENTTTQDGTCVQSGQRVGSSCMGTLNSVGHGQNSVKVPWLRSALMIHHLTVIQLHTMG</sequence>